<dbReference type="InParanoid" id="A0A0C3I250"/>
<reference evidence="2" key="2">
    <citation type="submission" date="2015-01" db="EMBL/GenBank/DDBJ databases">
        <title>Evolutionary Origins and Diversification of the Mycorrhizal Mutualists.</title>
        <authorList>
            <consortium name="DOE Joint Genome Institute"/>
            <consortium name="Mycorrhizal Genomics Consortium"/>
            <person name="Kohler A."/>
            <person name="Kuo A."/>
            <person name="Nagy L.G."/>
            <person name="Floudas D."/>
            <person name="Copeland A."/>
            <person name="Barry K.W."/>
            <person name="Cichocki N."/>
            <person name="Veneault-Fourrey C."/>
            <person name="LaButti K."/>
            <person name="Lindquist E.A."/>
            <person name="Lipzen A."/>
            <person name="Lundell T."/>
            <person name="Morin E."/>
            <person name="Murat C."/>
            <person name="Riley R."/>
            <person name="Ohm R."/>
            <person name="Sun H."/>
            <person name="Tunlid A."/>
            <person name="Henrissat B."/>
            <person name="Grigoriev I.V."/>
            <person name="Hibbett D.S."/>
            <person name="Martin F."/>
        </authorList>
    </citation>
    <scope>NUCLEOTIDE SEQUENCE [LARGE SCALE GENOMIC DNA]</scope>
    <source>
        <strain evidence="2">Zn</strain>
    </source>
</reference>
<dbReference type="Proteomes" id="UP000054321">
    <property type="component" value="Unassembled WGS sequence"/>
</dbReference>
<evidence type="ECO:0008006" key="3">
    <source>
        <dbReference type="Google" id="ProtNLM"/>
    </source>
</evidence>
<proteinExistence type="predicted"/>
<dbReference type="OrthoDB" id="5059721at2759"/>
<protein>
    <recommendedName>
        <fullName evidence="3">Zn(2)-C6 fungal-type domain-containing protein</fullName>
    </recommendedName>
</protein>
<gene>
    <name evidence="1" type="ORF">OIDMADRAFT_140884</name>
</gene>
<accession>A0A0C3I250</accession>
<dbReference type="HOGENOM" id="CLU_531089_0_0_1"/>
<reference evidence="1 2" key="1">
    <citation type="submission" date="2014-04" db="EMBL/GenBank/DDBJ databases">
        <authorList>
            <consortium name="DOE Joint Genome Institute"/>
            <person name="Kuo A."/>
            <person name="Martino E."/>
            <person name="Perotto S."/>
            <person name="Kohler A."/>
            <person name="Nagy L.G."/>
            <person name="Floudas D."/>
            <person name="Copeland A."/>
            <person name="Barry K.W."/>
            <person name="Cichocki N."/>
            <person name="Veneault-Fourrey C."/>
            <person name="LaButti K."/>
            <person name="Lindquist E.A."/>
            <person name="Lipzen A."/>
            <person name="Lundell T."/>
            <person name="Morin E."/>
            <person name="Murat C."/>
            <person name="Sun H."/>
            <person name="Tunlid A."/>
            <person name="Henrissat B."/>
            <person name="Grigoriev I.V."/>
            <person name="Hibbett D.S."/>
            <person name="Martin F."/>
            <person name="Nordberg H.P."/>
            <person name="Cantor M.N."/>
            <person name="Hua S.X."/>
        </authorList>
    </citation>
    <scope>NUCLEOTIDE SEQUENCE [LARGE SCALE GENOMIC DNA]</scope>
    <source>
        <strain evidence="1 2">Zn</strain>
    </source>
</reference>
<sequence>MAQRAHRLIQIPSGLGVAGDQSNCPSLSSAPQDVTELFWGRCHADIATNVARASGVCTADCITASPSGSTIGRPDNSQCDRQRPCAPCKRRNLKCEEPLSREGDITLIEYARPVSYESIGRILKDDSWLYVRIFFDAVSSSDVMLLSAFGFEEIGQFIQDGGPVFDAVATVGALYGNQSSADLRLSPDRLTALRKFCSTFRQHIRARIQKPYALQDTSLLLCIQVLVILELMIDKTPVRWAELFQLLLHTFASQKCTLDVSEGVKSSFFSFIRLCLAFRDLMFYEHVTSLAGFMKARRNIPVLAGPQKQYPTTPAEKTESLTRMIDFWAELKIRSLEWSRSIAELPASDLSPAKLSSSQVQEGLEIVDQACRFQQEVIAAIFISRKENPDSDDLVRDYMVPFYHWILAGLCRMFSKPAWVSLGWKLPVMHETLMKDQNLTALIYAEKIVEKGHLGAIFYAPISSVVGVELSSVEDRSRVLRFLQKIKNTGFAIASALEYDLRLSWRKNGENII</sequence>
<evidence type="ECO:0000313" key="2">
    <source>
        <dbReference type="Proteomes" id="UP000054321"/>
    </source>
</evidence>
<keyword evidence="2" id="KW-1185">Reference proteome</keyword>
<evidence type="ECO:0000313" key="1">
    <source>
        <dbReference type="EMBL" id="KIN08507.1"/>
    </source>
</evidence>
<organism evidence="1 2">
    <name type="scientific">Oidiodendron maius (strain Zn)</name>
    <dbReference type="NCBI Taxonomy" id="913774"/>
    <lineage>
        <taxon>Eukaryota</taxon>
        <taxon>Fungi</taxon>
        <taxon>Dikarya</taxon>
        <taxon>Ascomycota</taxon>
        <taxon>Pezizomycotina</taxon>
        <taxon>Leotiomycetes</taxon>
        <taxon>Leotiomycetes incertae sedis</taxon>
        <taxon>Myxotrichaceae</taxon>
        <taxon>Oidiodendron</taxon>
    </lineage>
</organism>
<dbReference type="AlphaFoldDB" id="A0A0C3I250"/>
<dbReference type="EMBL" id="KN832870">
    <property type="protein sequence ID" value="KIN08507.1"/>
    <property type="molecule type" value="Genomic_DNA"/>
</dbReference>
<name>A0A0C3I250_OIDMZ</name>